<keyword evidence="2" id="KW-1185">Reference proteome</keyword>
<organism evidence="1 2">
    <name type="scientific">Podospora australis</name>
    <dbReference type="NCBI Taxonomy" id="1536484"/>
    <lineage>
        <taxon>Eukaryota</taxon>
        <taxon>Fungi</taxon>
        <taxon>Dikarya</taxon>
        <taxon>Ascomycota</taxon>
        <taxon>Pezizomycotina</taxon>
        <taxon>Sordariomycetes</taxon>
        <taxon>Sordariomycetidae</taxon>
        <taxon>Sordariales</taxon>
        <taxon>Podosporaceae</taxon>
        <taxon>Podospora</taxon>
    </lineage>
</organism>
<name>A0AAN6WI66_9PEZI</name>
<comment type="caution">
    <text evidence="1">The sequence shown here is derived from an EMBL/GenBank/DDBJ whole genome shotgun (WGS) entry which is preliminary data.</text>
</comment>
<gene>
    <name evidence="1" type="ORF">QBC35DRAFT_509751</name>
</gene>
<protein>
    <submittedName>
        <fullName evidence="1">Uncharacterized protein</fullName>
    </submittedName>
</protein>
<proteinExistence type="predicted"/>
<dbReference type="EMBL" id="MU864641">
    <property type="protein sequence ID" value="KAK4182553.1"/>
    <property type="molecule type" value="Genomic_DNA"/>
</dbReference>
<dbReference type="AlphaFoldDB" id="A0AAN6WI66"/>
<reference evidence="1" key="1">
    <citation type="journal article" date="2023" name="Mol. Phylogenet. Evol.">
        <title>Genome-scale phylogeny and comparative genomics of the fungal order Sordariales.</title>
        <authorList>
            <person name="Hensen N."/>
            <person name="Bonometti L."/>
            <person name="Westerberg I."/>
            <person name="Brannstrom I.O."/>
            <person name="Guillou S."/>
            <person name="Cros-Aarteil S."/>
            <person name="Calhoun S."/>
            <person name="Haridas S."/>
            <person name="Kuo A."/>
            <person name="Mondo S."/>
            <person name="Pangilinan J."/>
            <person name="Riley R."/>
            <person name="LaButti K."/>
            <person name="Andreopoulos B."/>
            <person name="Lipzen A."/>
            <person name="Chen C."/>
            <person name="Yan M."/>
            <person name="Daum C."/>
            <person name="Ng V."/>
            <person name="Clum A."/>
            <person name="Steindorff A."/>
            <person name="Ohm R.A."/>
            <person name="Martin F."/>
            <person name="Silar P."/>
            <person name="Natvig D.O."/>
            <person name="Lalanne C."/>
            <person name="Gautier V."/>
            <person name="Ament-Velasquez S.L."/>
            <person name="Kruys A."/>
            <person name="Hutchinson M.I."/>
            <person name="Powell A.J."/>
            <person name="Barry K."/>
            <person name="Miller A.N."/>
            <person name="Grigoriev I.V."/>
            <person name="Debuchy R."/>
            <person name="Gladieux P."/>
            <person name="Hiltunen Thoren M."/>
            <person name="Johannesson H."/>
        </authorList>
    </citation>
    <scope>NUCLEOTIDE SEQUENCE</scope>
    <source>
        <strain evidence="1">PSN309</strain>
    </source>
</reference>
<evidence type="ECO:0000313" key="1">
    <source>
        <dbReference type="EMBL" id="KAK4182553.1"/>
    </source>
</evidence>
<reference evidence="1" key="2">
    <citation type="submission" date="2023-05" db="EMBL/GenBank/DDBJ databases">
        <authorList>
            <consortium name="Lawrence Berkeley National Laboratory"/>
            <person name="Steindorff A."/>
            <person name="Hensen N."/>
            <person name="Bonometti L."/>
            <person name="Westerberg I."/>
            <person name="Brannstrom I.O."/>
            <person name="Guillou S."/>
            <person name="Cros-Aarteil S."/>
            <person name="Calhoun S."/>
            <person name="Haridas S."/>
            <person name="Kuo A."/>
            <person name="Mondo S."/>
            <person name="Pangilinan J."/>
            <person name="Riley R."/>
            <person name="Labutti K."/>
            <person name="Andreopoulos B."/>
            <person name="Lipzen A."/>
            <person name="Chen C."/>
            <person name="Yanf M."/>
            <person name="Daum C."/>
            <person name="Ng V."/>
            <person name="Clum A."/>
            <person name="Ohm R."/>
            <person name="Martin F."/>
            <person name="Silar P."/>
            <person name="Natvig D."/>
            <person name="Lalanne C."/>
            <person name="Gautier V."/>
            <person name="Ament-Velasquez S.L."/>
            <person name="Kruys A."/>
            <person name="Hutchinson M.I."/>
            <person name="Powell A.J."/>
            <person name="Barry K."/>
            <person name="Miller A.N."/>
            <person name="Grigoriev I.V."/>
            <person name="Debuchy R."/>
            <person name="Gladieux P."/>
            <person name="Thoren M.H."/>
            <person name="Johannesson H."/>
        </authorList>
    </citation>
    <scope>NUCLEOTIDE SEQUENCE</scope>
    <source>
        <strain evidence="1">PSN309</strain>
    </source>
</reference>
<evidence type="ECO:0000313" key="2">
    <source>
        <dbReference type="Proteomes" id="UP001302126"/>
    </source>
</evidence>
<accession>A0AAN6WI66</accession>
<dbReference type="Proteomes" id="UP001302126">
    <property type="component" value="Unassembled WGS sequence"/>
</dbReference>
<sequence>MDTENSLPPLDSMGHSWDYTVIHHPVSSTTSIPGILFSEYESFGSYLLQPRRLPLSNTRQQLRPDLLSLISRQWKSIEAMPTATTIIDRSYREKVGIIMKSRLQEHPASDTRVLKKVAISRTGTGTRRT</sequence>